<dbReference type="InterPro" id="IPR000551">
    <property type="entry name" value="MerR-type_HTH_dom"/>
</dbReference>
<dbReference type="Pfam" id="PF13411">
    <property type="entry name" value="MerR_1"/>
    <property type="match status" value="1"/>
</dbReference>
<proteinExistence type="predicted"/>
<evidence type="ECO:0000313" key="5">
    <source>
        <dbReference type="Proteomes" id="UP000242699"/>
    </source>
</evidence>
<feature type="coiled-coil region" evidence="1">
    <location>
        <begin position="156"/>
        <end position="183"/>
    </location>
</feature>
<dbReference type="Proteomes" id="UP000242699">
    <property type="component" value="Unassembled WGS sequence"/>
</dbReference>
<sequence>MGIRDGRTPDGREDRPMDEADGRMLLRKRDLVDTLGVAKSTVADWVTEFRVFIPTMKDGALTWYKPEALDVLNAIKVMREQNLPKAEIYARLQQKGVPITVEEAGNDVQRAVGPLDARKKLWEVMNPVGHALERLANHDDAMDGLAGQQKSLGERQDGQDERVKALERTVQELKAELERKRRPWWKFWR</sequence>
<gene>
    <name evidence="4" type="ORF">C7B43_21655</name>
</gene>
<organism evidence="4 5">
    <name type="scientific">Sulfobacillus benefaciens</name>
    <dbReference type="NCBI Taxonomy" id="453960"/>
    <lineage>
        <taxon>Bacteria</taxon>
        <taxon>Bacillati</taxon>
        <taxon>Bacillota</taxon>
        <taxon>Clostridia</taxon>
        <taxon>Eubacteriales</taxon>
        <taxon>Clostridiales Family XVII. Incertae Sedis</taxon>
        <taxon>Sulfobacillus</taxon>
    </lineage>
</organism>
<comment type="caution">
    <text evidence="4">The sequence shown here is derived from an EMBL/GenBank/DDBJ whole genome shotgun (WGS) entry which is preliminary data.</text>
</comment>
<dbReference type="AlphaFoldDB" id="A0A2T2WF65"/>
<name>A0A2T2WF65_9FIRM</name>
<evidence type="ECO:0000256" key="1">
    <source>
        <dbReference type="SAM" id="Coils"/>
    </source>
</evidence>
<dbReference type="EMBL" id="PXYT01000153">
    <property type="protein sequence ID" value="PSR20858.1"/>
    <property type="molecule type" value="Genomic_DNA"/>
</dbReference>
<keyword evidence="1" id="KW-0175">Coiled coil</keyword>
<feature type="domain" description="HTH merR-type" evidence="3">
    <location>
        <begin position="30"/>
        <end position="94"/>
    </location>
</feature>
<reference evidence="4 5" key="1">
    <citation type="journal article" date="2014" name="BMC Genomics">
        <title>Comparison of environmental and isolate Sulfobacillus genomes reveals diverse carbon, sulfur, nitrogen, and hydrogen metabolisms.</title>
        <authorList>
            <person name="Justice N.B."/>
            <person name="Norman A."/>
            <person name="Brown C.T."/>
            <person name="Singh A."/>
            <person name="Thomas B.C."/>
            <person name="Banfield J.F."/>
        </authorList>
    </citation>
    <scope>NUCLEOTIDE SEQUENCE [LARGE SCALE GENOMIC DNA]</scope>
    <source>
        <strain evidence="4">AMDSBA1</strain>
    </source>
</reference>
<accession>A0A2T2WF65</accession>
<dbReference type="GO" id="GO:0006355">
    <property type="term" value="P:regulation of DNA-templated transcription"/>
    <property type="evidence" value="ECO:0007669"/>
    <property type="project" value="InterPro"/>
</dbReference>
<feature type="region of interest" description="Disordered" evidence="2">
    <location>
        <begin position="1"/>
        <end position="20"/>
    </location>
</feature>
<evidence type="ECO:0000256" key="2">
    <source>
        <dbReference type="SAM" id="MobiDB-lite"/>
    </source>
</evidence>
<evidence type="ECO:0000313" key="4">
    <source>
        <dbReference type="EMBL" id="PSR20858.1"/>
    </source>
</evidence>
<evidence type="ECO:0000259" key="3">
    <source>
        <dbReference type="Pfam" id="PF13411"/>
    </source>
</evidence>
<dbReference type="GO" id="GO:0003677">
    <property type="term" value="F:DNA binding"/>
    <property type="evidence" value="ECO:0007669"/>
    <property type="project" value="InterPro"/>
</dbReference>
<protein>
    <recommendedName>
        <fullName evidence="3">HTH merR-type domain-containing protein</fullName>
    </recommendedName>
</protein>
<dbReference type="Gene3D" id="1.10.1660.10">
    <property type="match status" value="1"/>
</dbReference>